<keyword evidence="3 4" id="KW-0472">Membrane</keyword>
<dbReference type="STRING" id="562729.RNAN_2620"/>
<keyword evidence="7" id="KW-1185">Reference proteome</keyword>
<evidence type="ECO:0000256" key="3">
    <source>
        <dbReference type="ARBA" id="ARBA00023136"/>
    </source>
</evidence>
<dbReference type="Pfam" id="PF06779">
    <property type="entry name" value="MFS_4"/>
    <property type="match status" value="1"/>
</dbReference>
<feature type="transmembrane region" description="Helical" evidence="4">
    <location>
        <begin position="110"/>
        <end position="128"/>
    </location>
</feature>
<feature type="transmembrane region" description="Helical" evidence="4">
    <location>
        <begin position="337"/>
        <end position="355"/>
    </location>
</feature>
<evidence type="ECO:0000313" key="7">
    <source>
        <dbReference type="Proteomes" id="UP000004374"/>
    </source>
</evidence>
<evidence type="ECO:0000256" key="4">
    <source>
        <dbReference type="SAM" id="Phobius"/>
    </source>
</evidence>
<sequence>MTIPAQRFYVLLAGFFSQLLCLGIARFAYTPLLPLMQQQQLLDDASGGYLAAVNYLGYMAGALLAASISDLQLKDRLYRLGLLLAIVSTVAMALTPNLTLWALWRFVAGFSSACSMLLASALILHWLLRHQQRAELGIHFAGLGFGIALSAILVELMLSLQLNWRSQWQYLALFGLLLAIPAWRWLPRPALVRIQQAASASQAAPSNRFIWLLLASYFCAGYGYVISATFIVTIVERMPGLSGSGNLSFIVLGLAATPAVLLWDLVARKSGYLKAIMLALLLQAISIVLPLWFNSIAVVLLSAALFGATFVGVVSLVLTMAGRLYPSKPAKLMGKMTLAYGSAQVIAPALTGYLAKLTGHYHIGLYLAAGFVSLGAILVWLLIATDNTAQQLDKPI</sequence>
<gene>
    <name evidence="6" type="ORF">RNAN_2620</name>
</gene>
<evidence type="ECO:0000256" key="2">
    <source>
        <dbReference type="ARBA" id="ARBA00022989"/>
    </source>
</evidence>
<dbReference type="RefSeq" id="WP_008222372.1">
    <property type="nucleotide sequence ID" value="NZ_BAFK01000015.1"/>
</dbReference>
<dbReference type="EMBL" id="BAFK01000015">
    <property type="protein sequence ID" value="GAB59614.1"/>
    <property type="molecule type" value="Genomic_DNA"/>
</dbReference>
<feature type="transmembrane region" description="Helical" evidence="4">
    <location>
        <begin position="80"/>
        <end position="104"/>
    </location>
</feature>
<dbReference type="Proteomes" id="UP000004374">
    <property type="component" value="Unassembled WGS sequence"/>
</dbReference>
<proteinExistence type="predicted"/>
<comment type="caution">
    <text evidence="6">The sequence shown here is derived from an EMBL/GenBank/DDBJ whole genome shotgun (WGS) entry which is preliminary data.</text>
</comment>
<feature type="transmembrane region" description="Helical" evidence="4">
    <location>
        <begin position="273"/>
        <end position="293"/>
    </location>
</feature>
<keyword evidence="1 4" id="KW-0812">Transmembrane</keyword>
<dbReference type="PROSITE" id="PS50850">
    <property type="entry name" value="MFS"/>
    <property type="match status" value="1"/>
</dbReference>
<dbReference type="AlphaFoldDB" id="I1DZY6"/>
<dbReference type="GO" id="GO:0022857">
    <property type="term" value="F:transmembrane transporter activity"/>
    <property type="evidence" value="ECO:0007669"/>
    <property type="project" value="InterPro"/>
</dbReference>
<dbReference type="InterPro" id="IPR010645">
    <property type="entry name" value="MFS_4"/>
</dbReference>
<feature type="transmembrane region" description="Helical" evidence="4">
    <location>
        <begin position="7"/>
        <end position="29"/>
    </location>
</feature>
<dbReference type="PANTHER" id="PTHR23537">
    <property type="match status" value="1"/>
</dbReference>
<reference evidence="6 7" key="1">
    <citation type="journal article" date="2012" name="J. Bacteriol.">
        <title>Genome Sequence of the Protease-Producing Bacterium Rheinheimera nanhaiensis E407-8T, Isolated from Deep-Sea Sediment of the South China Sea.</title>
        <authorList>
            <person name="Zhang X.-Y."/>
            <person name="Zhang Y.-J."/>
            <person name="Qin Q.-L."/>
            <person name="Xie B.-B."/>
            <person name="Chen X.-L."/>
            <person name="Zhou B.-C."/>
            <person name="Zhang Y.-Z."/>
        </authorList>
    </citation>
    <scope>NUCLEOTIDE SEQUENCE [LARGE SCALE GENOMIC DNA]</scope>
    <source>
        <strain evidence="6 7">E407-8</strain>
    </source>
</reference>
<feature type="transmembrane region" description="Helical" evidence="4">
    <location>
        <begin position="247"/>
        <end position="266"/>
    </location>
</feature>
<dbReference type="SUPFAM" id="SSF103473">
    <property type="entry name" value="MFS general substrate transporter"/>
    <property type="match status" value="1"/>
</dbReference>
<dbReference type="InterPro" id="IPR036259">
    <property type="entry name" value="MFS_trans_sf"/>
</dbReference>
<feature type="transmembrane region" description="Helical" evidence="4">
    <location>
        <begin position="209"/>
        <end position="235"/>
    </location>
</feature>
<feature type="transmembrane region" description="Helical" evidence="4">
    <location>
        <begin position="299"/>
        <end position="325"/>
    </location>
</feature>
<feature type="domain" description="Major facilitator superfamily (MFS) profile" evidence="5">
    <location>
        <begin position="7"/>
        <end position="387"/>
    </location>
</feature>
<accession>I1DZY6</accession>
<dbReference type="Gene3D" id="1.20.1250.20">
    <property type="entry name" value="MFS general substrate transporter like domains"/>
    <property type="match status" value="2"/>
</dbReference>
<feature type="transmembrane region" description="Helical" evidence="4">
    <location>
        <begin position="49"/>
        <end position="68"/>
    </location>
</feature>
<feature type="transmembrane region" description="Helical" evidence="4">
    <location>
        <begin position="140"/>
        <end position="162"/>
    </location>
</feature>
<organism evidence="6 7">
    <name type="scientific">Rheinheimera nanhaiensis E407-8</name>
    <dbReference type="NCBI Taxonomy" id="562729"/>
    <lineage>
        <taxon>Bacteria</taxon>
        <taxon>Pseudomonadati</taxon>
        <taxon>Pseudomonadota</taxon>
        <taxon>Gammaproteobacteria</taxon>
        <taxon>Chromatiales</taxon>
        <taxon>Chromatiaceae</taxon>
        <taxon>Rheinheimera</taxon>
    </lineage>
</organism>
<evidence type="ECO:0000259" key="5">
    <source>
        <dbReference type="PROSITE" id="PS50850"/>
    </source>
</evidence>
<feature type="transmembrane region" description="Helical" evidence="4">
    <location>
        <begin position="361"/>
        <end position="384"/>
    </location>
</feature>
<dbReference type="GO" id="GO:0005886">
    <property type="term" value="C:plasma membrane"/>
    <property type="evidence" value="ECO:0007669"/>
    <property type="project" value="TreeGrafter"/>
</dbReference>
<protein>
    <submittedName>
        <fullName evidence="6">Major facilitator superfamily protein</fullName>
    </submittedName>
</protein>
<evidence type="ECO:0000313" key="6">
    <source>
        <dbReference type="EMBL" id="GAB59614.1"/>
    </source>
</evidence>
<feature type="transmembrane region" description="Helical" evidence="4">
    <location>
        <begin position="168"/>
        <end position="186"/>
    </location>
</feature>
<dbReference type="PANTHER" id="PTHR23537:SF1">
    <property type="entry name" value="SUGAR TRANSPORTER"/>
    <property type="match status" value="1"/>
</dbReference>
<evidence type="ECO:0000256" key="1">
    <source>
        <dbReference type="ARBA" id="ARBA00022692"/>
    </source>
</evidence>
<dbReference type="InterPro" id="IPR020846">
    <property type="entry name" value="MFS_dom"/>
</dbReference>
<keyword evidence="2 4" id="KW-1133">Transmembrane helix</keyword>
<name>I1DZY6_9GAMM</name>